<dbReference type="EMBL" id="JAIWYP010000004">
    <property type="protein sequence ID" value="KAH3840538.1"/>
    <property type="molecule type" value="Genomic_DNA"/>
</dbReference>
<sequence length="64" mass="7221">MLFQFFAFETSEEALTTVVWSLIQTHVLLQEMVVHAVFGLNVHFVHPMIAFQALIGATTLTTEN</sequence>
<gene>
    <name evidence="1" type="ORF">DPMN_113988</name>
</gene>
<organism evidence="1 2">
    <name type="scientific">Dreissena polymorpha</name>
    <name type="common">Zebra mussel</name>
    <name type="synonym">Mytilus polymorpha</name>
    <dbReference type="NCBI Taxonomy" id="45954"/>
    <lineage>
        <taxon>Eukaryota</taxon>
        <taxon>Metazoa</taxon>
        <taxon>Spiralia</taxon>
        <taxon>Lophotrochozoa</taxon>
        <taxon>Mollusca</taxon>
        <taxon>Bivalvia</taxon>
        <taxon>Autobranchia</taxon>
        <taxon>Heteroconchia</taxon>
        <taxon>Euheterodonta</taxon>
        <taxon>Imparidentia</taxon>
        <taxon>Neoheterodontei</taxon>
        <taxon>Myida</taxon>
        <taxon>Dreissenoidea</taxon>
        <taxon>Dreissenidae</taxon>
        <taxon>Dreissena</taxon>
    </lineage>
</organism>
<evidence type="ECO:0000313" key="1">
    <source>
        <dbReference type="EMBL" id="KAH3840538.1"/>
    </source>
</evidence>
<dbReference type="AlphaFoldDB" id="A0A9D4QRJ7"/>
<accession>A0A9D4QRJ7</accession>
<reference evidence="1" key="2">
    <citation type="submission" date="2020-11" db="EMBL/GenBank/DDBJ databases">
        <authorList>
            <person name="McCartney M.A."/>
            <person name="Auch B."/>
            <person name="Kono T."/>
            <person name="Mallez S."/>
            <person name="Becker A."/>
            <person name="Gohl D.M."/>
            <person name="Silverstein K.A.T."/>
            <person name="Koren S."/>
            <person name="Bechman K.B."/>
            <person name="Herman A."/>
            <person name="Abrahante J.E."/>
            <person name="Garbe J."/>
        </authorList>
    </citation>
    <scope>NUCLEOTIDE SEQUENCE</scope>
    <source>
        <strain evidence="1">Duluth1</strain>
        <tissue evidence="1">Whole animal</tissue>
    </source>
</reference>
<dbReference type="Proteomes" id="UP000828390">
    <property type="component" value="Unassembled WGS sequence"/>
</dbReference>
<evidence type="ECO:0000313" key="2">
    <source>
        <dbReference type="Proteomes" id="UP000828390"/>
    </source>
</evidence>
<protein>
    <submittedName>
        <fullName evidence="1">Uncharacterized protein</fullName>
    </submittedName>
</protein>
<keyword evidence="2" id="KW-1185">Reference proteome</keyword>
<name>A0A9D4QRJ7_DREPO</name>
<comment type="caution">
    <text evidence="1">The sequence shown here is derived from an EMBL/GenBank/DDBJ whole genome shotgun (WGS) entry which is preliminary data.</text>
</comment>
<reference evidence="1" key="1">
    <citation type="journal article" date="2019" name="bioRxiv">
        <title>The Genome of the Zebra Mussel, Dreissena polymorpha: A Resource for Invasive Species Research.</title>
        <authorList>
            <person name="McCartney M.A."/>
            <person name="Auch B."/>
            <person name="Kono T."/>
            <person name="Mallez S."/>
            <person name="Zhang Y."/>
            <person name="Obille A."/>
            <person name="Becker A."/>
            <person name="Abrahante J.E."/>
            <person name="Garbe J."/>
            <person name="Badalamenti J.P."/>
            <person name="Herman A."/>
            <person name="Mangelson H."/>
            <person name="Liachko I."/>
            <person name="Sullivan S."/>
            <person name="Sone E.D."/>
            <person name="Koren S."/>
            <person name="Silverstein K.A.T."/>
            <person name="Beckman K.B."/>
            <person name="Gohl D.M."/>
        </authorList>
    </citation>
    <scope>NUCLEOTIDE SEQUENCE</scope>
    <source>
        <strain evidence="1">Duluth1</strain>
        <tissue evidence="1">Whole animal</tissue>
    </source>
</reference>
<proteinExistence type="predicted"/>